<feature type="region of interest" description="Disordered" evidence="2">
    <location>
        <begin position="384"/>
        <end position="412"/>
    </location>
</feature>
<dbReference type="PANTHER" id="PTHR14739:SF9">
    <property type="entry name" value="MICROTUBULE-ASSOCIATED PROTEIN 9"/>
    <property type="match status" value="1"/>
</dbReference>
<protein>
    <submittedName>
        <fullName evidence="3">Coiled-coil domain-containing protein</fullName>
    </submittedName>
</protein>
<dbReference type="AlphaFoldDB" id="A0A183AI14"/>
<sequence length="412" mass="47390">LDRSDRAFIRCQYGCAIPPSQVKLLRRHGRINTGCLMAAPQTMAEISSASAQAFRIPLHSIDDNGVHGSGESSPRSRRRSVDISSDHPIEKPIPRKKRTHSGKGDAISVVAQLNDKPVSAVVLNPREFGERQSDSGGRDIAITPHRRDIGSVGARRPQSCHVFGRQSSQRSPDQEDFGLDTNAANLRLIAYKNWCRKHAHSAQLHRMDSLKQETLDTKKQRELLEKSKSNEQAFEAWRAQKRTYFREQLRQKRLQEEERQKKLEEANQRKLSSSKVSSSTDKAFDVWKSRKDAVLRKQYRDSLYKEKTLLEAKAQVEAEKRAQSEQAFEVWKARKEALAREELHNQRVKQSEEEKQRDELAREKSEKAAEAYYQWELRKVSSMDNLRKSASRESIVERFPWRPPSARASPAR</sequence>
<dbReference type="InterPro" id="IPR026106">
    <property type="entry name" value="MAP9"/>
</dbReference>
<feature type="compositionally biased region" description="Basic and acidic residues" evidence="2">
    <location>
        <begin position="128"/>
        <end position="137"/>
    </location>
</feature>
<proteinExistence type="predicted"/>
<reference evidence="3" key="1">
    <citation type="submission" date="2016-06" db="UniProtKB">
        <authorList>
            <consortium name="WormBaseParasite"/>
        </authorList>
    </citation>
    <scope>IDENTIFICATION</scope>
</reference>
<feature type="region of interest" description="Disordered" evidence="2">
    <location>
        <begin position="128"/>
        <end position="156"/>
    </location>
</feature>
<dbReference type="GO" id="GO:0090307">
    <property type="term" value="P:mitotic spindle assembly"/>
    <property type="evidence" value="ECO:0007669"/>
    <property type="project" value="TreeGrafter"/>
</dbReference>
<accession>A0A183AI14</accession>
<evidence type="ECO:0000313" key="3">
    <source>
        <dbReference type="WBParaSite" id="ECPE_0000661201-mRNA-1"/>
    </source>
</evidence>
<feature type="compositionally biased region" description="Basic and acidic residues" evidence="2">
    <location>
        <begin position="79"/>
        <end position="93"/>
    </location>
</feature>
<dbReference type="PANTHER" id="PTHR14739">
    <property type="entry name" value="MICROTUBULE-ASSOCIATED PROTEIN 9"/>
    <property type="match status" value="1"/>
</dbReference>
<feature type="coiled-coil region" evidence="1">
    <location>
        <begin position="207"/>
        <end position="274"/>
    </location>
</feature>
<organism evidence="3">
    <name type="scientific">Echinostoma caproni</name>
    <dbReference type="NCBI Taxonomy" id="27848"/>
    <lineage>
        <taxon>Eukaryota</taxon>
        <taxon>Metazoa</taxon>
        <taxon>Spiralia</taxon>
        <taxon>Lophotrochozoa</taxon>
        <taxon>Platyhelminthes</taxon>
        <taxon>Trematoda</taxon>
        <taxon>Digenea</taxon>
        <taxon>Plagiorchiida</taxon>
        <taxon>Echinostomata</taxon>
        <taxon>Echinostomatoidea</taxon>
        <taxon>Echinostomatidae</taxon>
        <taxon>Echinostoma</taxon>
    </lineage>
</organism>
<feature type="region of interest" description="Disordered" evidence="2">
    <location>
        <begin position="343"/>
        <end position="363"/>
    </location>
</feature>
<name>A0A183AI14_9TREM</name>
<dbReference type="GO" id="GO:0000281">
    <property type="term" value="P:mitotic cytokinesis"/>
    <property type="evidence" value="ECO:0007669"/>
    <property type="project" value="InterPro"/>
</dbReference>
<keyword evidence="1" id="KW-0175">Coiled coil</keyword>
<evidence type="ECO:0000256" key="1">
    <source>
        <dbReference type="SAM" id="Coils"/>
    </source>
</evidence>
<dbReference type="WBParaSite" id="ECPE_0000661201-mRNA-1">
    <property type="protein sequence ID" value="ECPE_0000661201-mRNA-1"/>
    <property type="gene ID" value="ECPE_0000661201"/>
</dbReference>
<dbReference type="GO" id="GO:0008017">
    <property type="term" value="F:microtubule binding"/>
    <property type="evidence" value="ECO:0007669"/>
    <property type="project" value="TreeGrafter"/>
</dbReference>
<dbReference type="GO" id="GO:1902412">
    <property type="term" value="P:regulation of mitotic cytokinesis"/>
    <property type="evidence" value="ECO:0007669"/>
    <property type="project" value="TreeGrafter"/>
</dbReference>
<feature type="region of interest" description="Disordered" evidence="2">
    <location>
        <begin position="60"/>
        <end position="103"/>
    </location>
</feature>
<dbReference type="GO" id="GO:0000235">
    <property type="term" value="C:astral microtubule"/>
    <property type="evidence" value="ECO:0007669"/>
    <property type="project" value="TreeGrafter"/>
</dbReference>
<feature type="compositionally biased region" description="Basic and acidic residues" evidence="2">
    <location>
        <begin position="384"/>
        <end position="400"/>
    </location>
</feature>
<evidence type="ECO:0000256" key="2">
    <source>
        <dbReference type="SAM" id="MobiDB-lite"/>
    </source>
</evidence>